<name>A0A160PAY4_9HYPH</name>
<dbReference type="AlphaFoldDB" id="A0A160PAY4"/>
<sequence>MAPTPINITFGTIAGYTVRASKRAASAGDSVGGRTAIVVTLSNGTNTYEAAVYNDDTDGSGKALAAGYALIRGFAAIGASTSLGAPGGTPAQASSSTSPLLVYTSSAPLTPGMPLPAGRGALVKASGTVLLKLAGGGTYPVSDETGGSGTRFDNLAVIDADVSGSPGATVSILY</sequence>
<gene>
    <name evidence="1" type="ORF">MPPM_0769</name>
</gene>
<keyword evidence="1" id="KW-0449">Lipoprotein</keyword>
<evidence type="ECO:0000313" key="2">
    <source>
        <dbReference type="Proteomes" id="UP000218288"/>
    </source>
</evidence>
<organism evidence="1 2">
    <name type="scientific">Methylorubrum populi</name>
    <dbReference type="NCBI Taxonomy" id="223967"/>
    <lineage>
        <taxon>Bacteria</taxon>
        <taxon>Pseudomonadati</taxon>
        <taxon>Pseudomonadota</taxon>
        <taxon>Alphaproteobacteria</taxon>
        <taxon>Hyphomicrobiales</taxon>
        <taxon>Methylobacteriaceae</taxon>
        <taxon>Methylorubrum</taxon>
    </lineage>
</organism>
<dbReference type="Proteomes" id="UP000218288">
    <property type="component" value="Chromosome"/>
</dbReference>
<dbReference type="RefSeq" id="WP_096483905.1">
    <property type="nucleotide sequence ID" value="NZ_AP014809.1"/>
</dbReference>
<protein>
    <submittedName>
        <fullName evidence="1">Lipoprotein LpqB, beta-propeller domain-like protein</fullName>
    </submittedName>
</protein>
<reference evidence="1 2" key="1">
    <citation type="journal article" date="2016" name="Genome Announc.">
        <title>Complete Genome Sequence of Methylobacterium populi P-1M, Isolated from Pink-Pigmented Household Biofilm.</title>
        <authorList>
            <person name="Morohoshi T."/>
            <person name="Ikeda T."/>
        </authorList>
    </citation>
    <scope>NUCLEOTIDE SEQUENCE [LARGE SCALE GENOMIC DNA]</scope>
    <source>
        <strain evidence="1 2">P-1M</strain>
    </source>
</reference>
<evidence type="ECO:0000313" key="1">
    <source>
        <dbReference type="EMBL" id="BAU89374.1"/>
    </source>
</evidence>
<accession>A0A160PAY4</accession>
<dbReference type="EMBL" id="AP014809">
    <property type="protein sequence ID" value="BAU89374.1"/>
    <property type="molecule type" value="Genomic_DNA"/>
</dbReference>
<proteinExistence type="predicted"/>